<comment type="caution">
    <text evidence="2">The sequence shown here is derived from an EMBL/GenBank/DDBJ whole genome shotgun (WGS) entry which is preliminary data.</text>
</comment>
<organism evidence="2 3">
    <name type="scientific">Effrenium voratum</name>
    <dbReference type="NCBI Taxonomy" id="2562239"/>
    <lineage>
        <taxon>Eukaryota</taxon>
        <taxon>Sar</taxon>
        <taxon>Alveolata</taxon>
        <taxon>Dinophyceae</taxon>
        <taxon>Suessiales</taxon>
        <taxon>Symbiodiniaceae</taxon>
        <taxon>Effrenium</taxon>
    </lineage>
</organism>
<gene>
    <name evidence="2" type="ORF">EVOR1521_LOCUS15600</name>
</gene>
<keyword evidence="3" id="KW-1185">Reference proteome</keyword>
<dbReference type="EMBL" id="CAUJNA010002001">
    <property type="protein sequence ID" value="CAJ1390100.1"/>
    <property type="molecule type" value="Genomic_DNA"/>
</dbReference>
<dbReference type="Proteomes" id="UP001178507">
    <property type="component" value="Unassembled WGS sequence"/>
</dbReference>
<evidence type="ECO:0000313" key="3">
    <source>
        <dbReference type="Proteomes" id="UP001178507"/>
    </source>
</evidence>
<name>A0AA36IM64_9DINO</name>
<accession>A0AA36IM64</accession>
<sequence>MVVVRALEPQAWNESAPGAPWGGQSTIWDAYRDLTLATKGRFQQPDRFKTRRLVFELGESAEAKGEVSRPGPAQPRSATMRRLVLWPTPTFDSSCYKAMTQRSPEPIPPLPTAYGRLDDEVPQPPRVEEVPEVWRRAAWSSGPGVARANSSSPRYAPLRYGAAILRRPSTASGGGGSGASSRSSHLQRSASQQQSISAPSKCSGRSGATSGKSSAKEAKVYVDSPPLELIPPCMPQAA</sequence>
<evidence type="ECO:0000313" key="2">
    <source>
        <dbReference type="EMBL" id="CAJ1390100.1"/>
    </source>
</evidence>
<feature type="compositionally biased region" description="Pro residues" evidence="1">
    <location>
        <begin position="228"/>
        <end position="238"/>
    </location>
</feature>
<feature type="compositionally biased region" description="Low complexity" evidence="1">
    <location>
        <begin position="179"/>
        <end position="200"/>
    </location>
</feature>
<dbReference type="AlphaFoldDB" id="A0AA36IM64"/>
<evidence type="ECO:0000256" key="1">
    <source>
        <dbReference type="SAM" id="MobiDB-lite"/>
    </source>
</evidence>
<feature type="region of interest" description="Disordered" evidence="1">
    <location>
        <begin position="167"/>
        <end position="238"/>
    </location>
</feature>
<proteinExistence type="predicted"/>
<reference evidence="2" key="1">
    <citation type="submission" date="2023-08" db="EMBL/GenBank/DDBJ databases">
        <authorList>
            <person name="Chen Y."/>
            <person name="Shah S."/>
            <person name="Dougan E. K."/>
            <person name="Thang M."/>
            <person name="Chan C."/>
        </authorList>
    </citation>
    <scope>NUCLEOTIDE SEQUENCE</scope>
</reference>
<protein>
    <submittedName>
        <fullName evidence="2">Uncharacterized protein</fullName>
    </submittedName>
</protein>
<feature type="region of interest" description="Disordered" evidence="1">
    <location>
        <begin position="100"/>
        <end position="123"/>
    </location>
</feature>